<dbReference type="Pfam" id="PF25436">
    <property type="entry name" value="BSD2_CRD"/>
    <property type="match status" value="1"/>
</dbReference>
<keyword evidence="2" id="KW-0812">Transmembrane</keyword>
<feature type="transmembrane region" description="Helical" evidence="2">
    <location>
        <begin position="62"/>
        <end position="86"/>
    </location>
</feature>
<dbReference type="InterPro" id="IPR036410">
    <property type="entry name" value="HSP_DnaJ_Cys-rich_dom_sf"/>
</dbReference>
<evidence type="ECO:0000256" key="2">
    <source>
        <dbReference type="SAM" id="Phobius"/>
    </source>
</evidence>
<keyword evidence="5" id="KW-1185">Reference proteome</keyword>
<keyword evidence="2" id="KW-0472">Membrane</keyword>
<dbReference type="SUPFAM" id="SSF57938">
    <property type="entry name" value="DnaJ/Hsp40 cysteine-rich domain"/>
    <property type="match status" value="1"/>
</dbReference>
<dbReference type="AlphaFoldDB" id="A0A5B8MKE9"/>
<accession>A0A5B8MKE9</accession>
<dbReference type="GO" id="GO:0003756">
    <property type="term" value="F:protein disulfide isomerase activity"/>
    <property type="evidence" value="ECO:0007669"/>
    <property type="project" value="TreeGrafter"/>
</dbReference>
<dbReference type="Gene3D" id="2.10.230.10">
    <property type="entry name" value="Heat shock protein DnaJ, cysteine-rich domain"/>
    <property type="match status" value="1"/>
</dbReference>
<gene>
    <name evidence="4" type="ORF">A3770_03p26930</name>
</gene>
<proteinExistence type="predicted"/>
<protein>
    <recommendedName>
        <fullName evidence="3">BSD2 cysteine rich domain-containing protein</fullName>
    </recommendedName>
</protein>
<dbReference type="GO" id="GO:0009507">
    <property type="term" value="C:chloroplast"/>
    <property type="evidence" value="ECO:0007669"/>
    <property type="project" value="TreeGrafter"/>
</dbReference>
<dbReference type="PANTHER" id="PTHR15852">
    <property type="entry name" value="PLASTID TRANSCRIPTIONALLY ACTIVE PROTEIN"/>
    <property type="match status" value="1"/>
</dbReference>
<feature type="region of interest" description="Disordered" evidence="1">
    <location>
        <begin position="1"/>
        <end position="25"/>
    </location>
</feature>
<dbReference type="OrthoDB" id="535916at2759"/>
<sequence length="169" mass="18082">MRAGVTRTTTRGFVGAPGRVSTQRQGPLVRKAGRGWQHLRKESTVRTKAVDMFVEEETTLNIFQTILLVFGGAAGIAAGIAVPTFYQTQSDASEERPNSQPCYPCDGTGETVCRFCNGTGETTMTLGSGETKVSTCVNCSGAGKIVCTTCNGTGIQPRYLDRRVFADDD</sequence>
<name>A0A5B8MKE9_9CHLO</name>
<reference evidence="4 5" key="1">
    <citation type="submission" date="2018-07" db="EMBL/GenBank/DDBJ databases">
        <title>The complete nuclear genome of the prasinophyte Chloropicon primus (CCMP1205).</title>
        <authorList>
            <person name="Pombert J.-F."/>
            <person name="Otis C."/>
            <person name="Turmel M."/>
            <person name="Lemieux C."/>
        </authorList>
    </citation>
    <scope>NUCLEOTIDE SEQUENCE [LARGE SCALE GENOMIC DNA]</scope>
    <source>
        <strain evidence="4 5">CCMP1205</strain>
    </source>
</reference>
<dbReference type="InterPro" id="IPR057453">
    <property type="entry name" value="BSD2_CRD"/>
</dbReference>
<evidence type="ECO:0000259" key="3">
    <source>
        <dbReference type="Pfam" id="PF25436"/>
    </source>
</evidence>
<evidence type="ECO:0000256" key="1">
    <source>
        <dbReference type="SAM" id="MobiDB-lite"/>
    </source>
</evidence>
<organism evidence="4 5">
    <name type="scientific">Chloropicon primus</name>
    <dbReference type="NCBI Taxonomy" id="1764295"/>
    <lineage>
        <taxon>Eukaryota</taxon>
        <taxon>Viridiplantae</taxon>
        <taxon>Chlorophyta</taxon>
        <taxon>Chloropicophyceae</taxon>
        <taxon>Chloropicales</taxon>
        <taxon>Chloropicaceae</taxon>
        <taxon>Chloropicon</taxon>
    </lineage>
</organism>
<dbReference type="PANTHER" id="PTHR15852:SF27">
    <property type="entry name" value="PROTEIN DISULFIDE-ISOMERASE LQY1, CHLOROPLASTIC"/>
    <property type="match status" value="1"/>
</dbReference>
<feature type="domain" description="BSD2 cysteine rich" evidence="3">
    <location>
        <begin position="101"/>
        <end position="156"/>
    </location>
</feature>
<dbReference type="GO" id="GO:0010206">
    <property type="term" value="P:photosystem II repair"/>
    <property type="evidence" value="ECO:0007669"/>
    <property type="project" value="TreeGrafter"/>
</dbReference>
<keyword evidence="2" id="KW-1133">Transmembrane helix</keyword>
<evidence type="ECO:0000313" key="5">
    <source>
        <dbReference type="Proteomes" id="UP000316726"/>
    </source>
</evidence>
<feature type="compositionally biased region" description="Low complexity" evidence="1">
    <location>
        <begin position="1"/>
        <end position="16"/>
    </location>
</feature>
<dbReference type="EMBL" id="CP031036">
    <property type="protein sequence ID" value="QDZ20175.1"/>
    <property type="molecule type" value="Genomic_DNA"/>
</dbReference>
<dbReference type="Proteomes" id="UP000316726">
    <property type="component" value="Chromosome 3"/>
</dbReference>
<evidence type="ECO:0000313" key="4">
    <source>
        <dbReference type="EMBL" id="QDZ20175.1"/>
    </source>
</evidence>